<evidence type="ECO:0000313" key="9">
    <source>
        <dbReference type="EMBL" id="KAK5165589.1"/>
    </source>
</evidence>
<dbReference type="Proteomes" id="UP001337655">
    <property type="component" value="Unassembled WGS sequence"/>
</dbReference>
<feature type="compositionally biased region" description="Low complexity" evidence="7">
    <location>
        <begin position="453"/>
        <end position="462"/>
    </location>
</feature>
<feature type="compositionally biased region" description="Low complexity" evidence="7">
    <location>
        <begin position="509"/>
        <end position="525"/>
    </location>
</feature>
<name>A0AAV9P2H7_9PEZI</name>
<dbReference type="GO" id="GO:0000981">
    <property type="term" value="F:DNA-binding transcription factor activity, RNA polymerase II-specific"/>
    <property type="evidence" value="ECO:0007669"/>
    <property type="project" value="InterPro"/>
</dbReference>
<accession>A0AAV9P2H7</accession>
<feature type="domain" description="Zn(2)-C6 fungal-type" evidence="8">
    <location>
        <begin position="127"/>
        <end position="152"/>
    </location>
</feature>
<dbReference type="PANTHER" id="PTHR47659">
    <property type="entry name" value="ZN(II)2CYS6 TRANSCRIPTION FACTOR (EUROFUNG)-RELATED"/>
    <property type="match status" value="1"/>
</dbReference>
<feature type="compositionally biased region" description="Polar residues" evidence="7">
    <location>
        <begin position="489"/>
        <end position="498"/>
    </location>
</feature>
<feature type="compositionally biased region" description="Low complexity" evidence="7">
    <location>
        <begin position="178"/>
        <end position="192"/>
    </location>
</feature>
<keyword evidence="2" id="KW-0862">Zinc</keyword>
<gene>
    <name evidence="9" type="ORF">LTR77_009118</name>
</gene>
<dbReference type="AlphaFoldDB" id="A0AAV9P2H7"/>
<keyword evidence="6" id="KW-0539">Nucleus</keyword>
<feature type="region of interest" description="Disordered" evidence="7">
    <location>
        <begin position="411"/>
        <end position="561"/>
    </location>
</feature>
<dbReference type="InterPro" id="IPR036864">
    <property type="entry name" value="Zn2-C6_fun-type_DNA-bd_sf"/>
</dbReference>
<dbReference type="GeneID" id="89930450"/>
<feature type="compositionally biased region" description="Pro residues" evidence="7">
    <location>
        <begin position="234"/>
        <end position="244"/>
    </location>
</feature>
<feature type="compositionally biased region" description="Polar residues" evidence="7">
    <location>
        <begin position="206"/>
        <end position="223"/>
    </location>
</feature>
<feature type="region of interest" description="Disordered" evidence="7">
    <location>
        <begin position="1"/>
        <end position="30"/>
    </location>
</feature>
<keyword evidence="3" id="KW-0805">Transcription regulation</keyword>
<dbReference type="RefSeq" id="XP_064655673.1">
    <property type="nucleotide sequence ID" value="XM_064806347.1"/>
</dbReference>
<feature type="compositionally biased region" description="Pro residues" evidence="7">
    <location>
        <begin position="416"/>
        <end position="429"/>
    </location>
</feature>
<evidence type="ECO:0000256" key="4">
    <source>
        <dbReference type="ARBA" id="ARBA00023125"/>
    </source>
</evidence>
<dbReference type="GO" id="GO:0003677">
    <property type="term" value="F:DNA binding"/>
    <property type="evidence" value="ECO:0007669"/>
    <property type="project" value="UniProtKB-KW"/>
</dbReference>
<proteinExistence type="predicted"/>
<evidence type="ECO:0000256" key="6">
    <source>
        <dbReference type="ARBA" id="ARBA00023242"/>
    </source>
</evidence>
<feature type="region of interest" description="Disordered" evidence="7">
    <location>
        <begin position="148"/>
        <end position="246"/>
    </location>
</feature>
<feature type="compositionally biased region" description="Pro residues" evidence="7">
    <location>
        <begin position="1"/>
        <end position="11"/>
    </location>
</feature>
<keyword evidence="5" id="KW-0804">Transcription</keyword>
<evidence type="ECO:0000313" key="10">
    <source>
        <dbReference type="Proteomes" id="UP001337655"/>
    </source>
</evidence>
<evidence type="ECO:0000256" key="3">
    <source>
        <dbReference type="ARBA" id="ARBA00023015"/>
    </source>
</evidence>
<dbReference type="InterPro" id="IPR001138">
    <property type="entry name" value="Zn2Cys6_DnaBD"/>
</dbReference>
<keyword evidence="4" id="KW-0238">DNA-binding</keyword>
<dbReference type="InterPro" id="IPR050335">
    <property type="entry name" value="ERT1_acuK_gluconeogen_tf"/>
</dbReference>
<evidence type="ECO:0000256" key="2">
    <source>
        <dbReference type="ARBA" id="ARBA00022833"/>
    </source>
</evidence>
<evidence type="ECO:0000256" key="5">
    <source>
        <dbReference type="ARBA" id="ARBA00023163"/>
    </source>
</evidence>
<dbReference type="Pfam" id="PF00172">
    <property type="entry name" value="Zn_clus"/>
    <property type="match status" value="1"/>
</dbReference>
<organism evidence="9 10">
    <name type="scientific">Saxophila tyrrhenica</name>
    <dbReference type="NCBI Taxonomy" id="1690608"/>
    <lineage>
        <taxon>Eukaryota</taxon>
        <taxon>Fungi</taxon>
        <taxon>Dikarya</taxon>
        <taxon>Ascomycota</taxon>
        <taxon>Pezizomycotina</taxon>
        <taxon>Dothideomycetes</taxon>
        <taxon>Dothideomycetidae</taxon>
        <taxon>Mycosphaerellales</taxon>
        <taxon>Extremaceae</taxon>
        <taxon>Saxophila</taxon>
    </lineage>
</organism>
<dbReference type="EMBL" id="JAVRRT010000016">
    <property type="protein sequence ID" value="KAK5165589.1"/>
    <property type="molecule type" value="Genomic_DNA"/>
</dbReference>
<keyword evidence="10" id="KW-1185">Reference proteome</keyword>
<evidence type="ECO:0000259" key="8">
    <source>
        <dbReference type="Pfam" id="PF00172"/>
    </source>
</evidence>
<dbReference type="Gene3D" id="4.10.240.10">
    <property type="entry name" value="Zn(2)-C6 fungal-type DNA-binding domain"/>
    <property type="match status" value="1"/>
</dbReference>
<evidence type="ECO:0000256" key="1">
    <source>
        <dbReference type="ARBA" id="ARBA00022723"/>
    </source>
</evidence>
<sequence length="561" mass="59596">MSNPPSPPRQPPTSTQPEIVSSAPGEPLTSAPVVPFTSAFSFPPSIPPSYGPPAGAPLGPSPYASNYPYPTTYPTQPGLYQGAAPVVTGGYGASAVPAPLGVSSAAGPAGSTLARPARKSKAHVASACINCKRAHLSCDVQRPCARCVASGKQHKKRGRPRLREEGEFNVEQMVREPAAGSSAQAQAEASASRPITGTKHRRTESLRSLRSQASEGSSPSSIPTPMFAPAGMMLPPPPAMPPPSRELAPSEIPTAYLDLDLRVIRANEPFQSILAGGRNLNGQHLSVFTAPADEESFQAIRNNLRAERELIDPTFMPPILEPGQDPLQNVSEADLDRLSQPFADRTYTWARNQPGAPAEAFPARVRLAKAHVYFVAVTLPTFRPRPPAAQGYVSPTAMRAEAPRQPIAQQPLQAPQYPPPSYGYLPPPSERSTFGQGPSPSPRAPPQLASPFTPYQTLQPSQQLPPPFPAGQQPTMELPALASPYIGRPTSQEPSQQREPPVQLAPFLGASAAQTSAQAGSSSSSRPEESATQQRAASDDGDDDQETPRKKRRVGIEDIIQ</sequence>
<dbReference type="GO" id="GO:0008270">
    <property type="term" value="F:zinc ion binding"/>
    <property type="evidence" value="ECO:0007669"/>
    <property type="project" value="InterPro"/>
</dbReference>
<reference evidence="9 10" key="1">
    <citation type="submission" date="2023-08" db="EMBL/GenBank/DDBJ databases">
        <title>Black Yeasts Isolated from many extreme environments.</title>
        <authorList>
            <person name="Coleine C."/>
            <person name="Stajich J.E."/>
            <person name="Selbmann L."/>
        </authorList>
    </citation>
    <scope>NUCLEOTIDE SEQUENCE [LARGE SCALE GENOMIC DNA]</scope>
    <source>
        <strain evidence="9 10">CCFEE 5935</strain>
    </source>
</reference>
<comment type="caution">
    <text evidence="9">The sequence shown here is derived from an EMBL/GenBank/DDBJ whole genome shotgun (WGS) entry which is preliminary data.</text>
</comment>
<dbReference type="CDD" id="cd00067">
    <property type="entry name" value="GAL4"/>
    <property type="match status" value="1"/>
</dbReference>
<protein>
    <recommendedName>
        <fullName evidence="8">Zn(2)-C6 fungal-type domain-containing protein</fullName>
    </recommendedName>
</protein>
<dbReference type="SUPFAM" id="SSF57701">
    <property type="entry name" value="Zn2/Cys6 DNA-binding domain"/>
    <property type="match status" value="1"/>
</dbReference>
<keyword evidence="1" id="KW-0479">Metal-binding</keyword>
<dbReference type="PANTHER" id="PTHR47659:SF4">
    <property type="entry name" value="ZN(II)2CYS6 TRANSCRIPTION FACTOR (EUROFUNG)"/>
    <property type="match status" value="1"/>
</dbReference>
<evidence type="ECO:0000256" key="7">
    <source>
        <dbReference type="SAM" id="MobiDB-lite"/>
    </source>
</evidence>